<dbReference type="PANTHER" id="PTHR34475">
    <property type="match status" value="1"/>
</dbReference>
<evidence type="ECO:0000313" key="4">
    <source>
        <dbReference type="EMBL" id="GIO66897.1"/>
    </source>
</evidence>
<dbReference type="Gene3D" id="1.10.260.40">
    <property type="entry name" value="lambda repressor-like DNA-binding domains"/>
    <property type="match status" value="1"/>
</dbReference>
<feature type="region of interest" description="Disordered" evidence="1">
    <location>
        <begin position="75"/>
        <end position="99"/>
    </location>
</feature>
<dbReference type="Pfam" id="PF13464">
    <property type="entry name" value="RodZ_C"/>
    <property type="match status" value="1"/>
</dbReference>
<name>A0ABQ4LUE3_9BACL</name>
<dbReference type="SMART" id="SM00530">
    <property type="entry name" value="HTH_XRE"/>
    <property type="match status" value="1"/>
</dbReference>
<feature type="region of interest" description="Disordered" evidence="1">
    <location>
        <begin position="130"/>
        <end position="251"/>
    </location>
</feature>
<protein>
    <recommendedName>
        <fullName evidence="3">HTH cro/C1-type domain-containing protein</fullName>
    </recommendedName>
</protein>
<evidence type="ECO:0000259" key="3">
    <source>
        <dbReference type="SMART" id="SM00530"/>
    </source>
</evidence>
<keyword evidence="2" id="KW-1133">Transmembrane helix</keyword>
<evidence type="ECO:0000256" key="1">
    <source>
        <dbReference type="SAM" id="MobiDB-lite"/>
    </source>
</evidence>
<reference evidence="4 5" key="1">
    <citation type="submission" date="2021-03" db="EMBL/GenBank/DDBJ databases">
        <title>Antimicrobial resistance genes in bacteria isolated from Japanese honey, and their potential for conferring macrolide and lincosamide resistance in the American foulbrood pathogen Paenibacillus larvae.</title>
        <authorList>
            <person name="Okamoto M."/>
            <person name="Kumagai M."/>
            <person name="Kanamori H."/>
            <person name="Takamatsu D."/>
        </authorList>
    </citation>
    <scope>NUCLEOTIDE SEQUENCE [LARGE SCALE GENOMIC DNA]</scope>
    <source>
        <strain evidence="4 5">J21TS3</strain>
    </source>
</reference>
<keyword evidence="2" id="KW-0812">Transmembrane</keyword>
<sequence>MSELGQQLREARLQKGMSLDDVQEMTKIRKRYLEAIEAGDYKVLPGSFYVRAFIKTYAETVGLDPDLLLEGHKQEAPAEPEPVMEPVIQKRSSTRSSERNVKWLSTTLMWIFPILIIVVIYWYASSATQPKSNGVDPAKVTQNQQDPSKNEAANTTTTPPAGQDKAGENKDNTPQGQNETGGGTAGGNQQTTPPDNGTGTTTDNGNTSTDNGGNTSTDNGNATTDNGGTTTDNGTVTPPGNQAVTVEKDRKRGKDTIFKVAAPAGAPVTVEIKASGESWVEVYRGQNIHGEKLSFGKTKSGESMSFTLDSAGLYIKSGYSPATTITVGGQTVTDGKSVSRILLNLVDSGTVNTTGDQSSGSNTGNDSGNAADGGDSNSASGND</sequence>
<dbReference type="Pfam" id="PF13413">
    <property type="entry name" value="HTH_25"/>
    <property type="match status" value="1"/>
</dbReference>
<dbReference type="CDD" id="cd00093">
    <property type="entry name" value="HTH_XRE"/>
    <property type="match status" value="1"/>
</dbReference>
<dbReference type="EMBL" id="BORW01000006">
    <property type="protein sequence ID" value="GIO66897.1"/>
    <property type="molecule type" value="Genomic_DNA"/>
</dbReference>
<dbReference type="InterPro" id="IPR050400">
    <property type="entry name" value="Bact_Cytoskel_RodZ"/>
</dbReference>
<accession>A0ABQ4LUE3</accession>
<feature type="region of interest" description="Disordered" evidence="1">
    <location>
        <begin position="349"/>
        <end position="383"/>
    </location>
</feature>
<dbReference type="SUPFAM" id="SSF47413">
    <property type="entry name" value="lambda repressor-like DNA-binding domains"/>
    <property type="match status" value="1"/>
</dbReference>
<feature type="compositionally biased region" description="Low complexity" evidence="1">
    <location>
        <begin position="352"/>
        <end position="383"/>
    </location>
</feature>
<feature type="domain" description="HTH cro/C1-type" evidence="3">
    <location>
        <begin position="7"/>
        <end position="68"/>
    </location>
</feature>
<keyword evidence="2" id="KW-0472">Membrane</keyword>
<gene>
    <name evidence="4" type="ORF">J21TS3_17180</name>
</gene>
<comment type="caution">
    <text evidence="4">The sequence shown here is derived from an EMBL/GenBank/DDBJ whole genome shotgun (WGS) entry which is preliminary data.</text>
</comment>
<organism evidence="4 5">
    <name type="scientific">Paenibacillus cookii</name>
    <dbReference type="NCBI Taxonomy" id="157839"/>
    <lineage>
        <taxon>Bacteria</taxon>
        <taxon>Bacillati</taxon>
        <taxon>Bacillota</taxon>
        <taxon>Bacilli</taxon>
        <taxon>Bacillales</taxon>
        <taxon>Paenibacillaceae</taxon>
        <taxon>Paenibacillus</taxon>
    </lineage>
</organism>
<feature type="compositionally biased region" description="Polar residues" evidence="1">
    <location>
        <begin position="140"/>
        <end position="154"/>
    </location>
</feature>
<dbReference type="Proteomes" id="UP000680638">
    <property type="component" value="Unassembled WGS sequence"/>
</dbReference>
<keyword evidence="5" id="KW-1185">Reference proteome</keyword>
<dbReference type="InterPro" id="IPR001387">
    <property type="entry name" value="Cro/C1-type_HTH"/>
</dbReference>
<feature type="compositionally biased region" description="Low complexity" evidence="1">
    <location>
        <begin position="187"/>
        <end position="241"/>
    </location>
</feature>
<evidence type="ECO:0000256" key="2">
    <source>
        <dbReference type="SAM" id="Phobius"/>
    </source>
</evidence>
<dbReference type="InterPro" id="IPR010982">
    <property type="entry name" value="Lambda_DNA-bd_dom_sf"/>
</dbReference>
<dbReference type="InterPro" id="IPR025194">
    <property type="entry name" value="RodZ-like_C"/>
</dbReference>
<evidence type="ECO:0000313" key="5">
    <source>
        <dbReference type="Proteomes" id="UP000680638"/>
    </source>
</evidence>
<proteinExistence type="predicted"/>
<dbReference type="PANTHER" id="PTHR34475:SF1">
    <property type="entry name" value="CYTOSKELETON PROTEIN RODZ"/>
    <property type="match status" value="1"/>
</dbReference>
<feature type="transmembrane region" description="Helical" evidence="2">
    <location>
        <begin position="103"/>
        <end position="124"/>
    </location>
</feature>
<dbReference type="RefSeq" id="WP_212948984.1">
    <property type="nucleotide sequence ID" value="NZ_BORW01000006.1"/>
</dbReference>